<evidence type="ECO:0000256" key="2">
    <source>
        <dbReference type="SAM" id="SignalP"/>
    </source>
</evidence>
<feature type="signal peptide" evidence="2">
    <location>
        <begin position="1"/>
        <end position="36"/>
    </location>
</feature>
<dbReference type="InterPro" id="IPR019546">
    <property type="entry name" value="TAT_signal_bac_arc"/>
</dbReference>
<dbReference type="PANTHER" id="PTHR31084">
    <property type="entry name" value="ALPHA-L-FUCOSIDASE 2"/>
    <property type="match status" value="1"/>
</dbReference>
<dbReference type="RefSeq" id="WP_220090634.1">
    <property type="nucleotide sequence ID" value="NZ_PYAA01000044.1"/>
</dbReference>
<dbReference type="PROSITE" id="PS51318">
    <property type="entry name" value="TAT"/>
    <property type="match status" value="1"/>
</dbReference>
<evidence type="ECO:0000313" key="4">
    <source>
        <dbReference type="EMBL" id="RAN94226.1"/>
    </source>
</evidence>
<reference evidence="4 5" key="1">
    <citation type="submission" date="2018-03" db="EMBL/GenBank/DDBJ databases">
        <title>Defining the species Micromonospora saelicesensis and Micromonospora noduli under the framework of genomics.</title>
        <authorList>
            <person name="Riesco R."/>
            <person name="Trujillo M.E."/>
        </authorList>
    </citation>
    <scope>NUCLEOTIDE SEQUENCE [LARGE SCALE GENOMIC DNA]</scope>
    <source>
        <strain evidence="4 5">LAH08</strain>
    </source>
</reference>
<proteinExistence type="predicted"/>
<feature type="domain" description="Glycosyl hydrolase family 95 N-terminal" evidence="3">
    <location>
        <begin position="60"/>
        <end position="110"/>
    </location>
</feature>
<dbReference type="EMBL" id="PYAA01000044">
    <property type="protein sequence ID" value="RAN94226.1"/>
    <property type="molecule type" value="Genomic_DNA"/>
</dbReference>
<dbReference type="PANTHER" id="PTHR31084:SF3">
    <property type="entry name" value="ALPHA-FUCOSIDASE A"/>
    <property type="match status" value="1"/>
</dbReference>
<dbReference type="Pfam" id="PF14498">
    <property type="entry name" value="Glyco_hyd_65N_2"/>
    <property type="match status" value="2"/>
</dbReference>
<dbReference type="Proteomes" id="UP000248966">
    <property type="component" value="Unassembled WGS sequence"/>
</dbReference>
<feature type="compositionally biased region" description="Low complexity" evidence="1">
    <location>
        <begin position="344"/>
        <end position="362"/>
    </location>
</feature>
<dbReference type="InterPro" id="IPR006311">
    <property type="entry name" value="TAT_signal"/>
</dbReference>
<feature type="chain" id="PRO_5016416914" evidence="2">
    <location>
        <begin position="37"/>
        <end position="362"/>
    </location>
</feature>
<organism evidence="4 5">
    <name type="scientific">Micromonospora noduli</name>
    <dbReference type="NCBI Taxonomy" id="709876"/>
    <lineage>
        <taxon>Bacteria</taxon>
        <taxon>Bacillati</taxon>
        <taxon>Actinomycetota</taxon>
        <taxon>Actinomycetes</taxon>
        <taxon>Micromonosporales</taxon>
        <taxon>Micromonosporaceae</taxon>
        <taxon>Micromonospora</taxon>
    </lineage>
</organism>
<dbReference type="AlphaFoldDB" id="A0A328MX33"/>
<evidence type="ECO:0000313" key="5">
    <source>
        <dbReference type="Proteomes" id="UP000248966"/>
    </source>
</evidence>
<name>A0A328MX33_9ACTN</name>
<dbReference type="Gene3D" id="2.70.98.50">
    <property type="entry name" value="putative glycoside hydrolase family protein from bacillus halodurans"/>
    <property type="match status" value="1"/>
</dbReference>
<accession>A0A328MX33</accession>
<keyword evidence="2" id="KW-0732">Signal</keyword>
<sequence length="362" mass="37812">MEIHSTRDNHPSRRGFLALAAATGAATALGGLPAFAATPAPRRPTTSPMLAGNVAEKNQLWWRAPGSATSMIEQGLPVGNGRLGALASNDPSREFLAITDATLWTGGRNDTLDGDGQFPYGREDFGSLTMLATLTVDIPGHDLGAVDAYRRTLDLAQGLVSTAYDIGGVGYRREVFASRPDDVIVLHFTSQSGGTYTGTVSLAGTHGESTTADPTGRYASFGASFANGLRYGAAVTAHSGTGTVAVSGTSISFTDCRDLTVIVSGGTNYAPTAATGFRDESVQPQRLARDKVLAAARASVRELLHTHVADVRPAFERFAIDLGASSAGQRELDTWSGCRRAGATTSPTRSWRPRTSSSAGTC</sequence>
<feature type="domain" description="Glycosyl hydrolase family 95 N-terminal" evidence="3">
    <location>
        <begin position="128"/>
        <end position="271"/>
    </location>
</feature>
<comment type="caution">
    <text evidence="4">The sequence shown here is derived from an EMBL/GenBank/DDBJ whole genome shotgun (WGS) entry which is preliminary data.</text>
</comment>
<evidence type="ECO:0000256" key="1">
    <source>
        <dbReference type="SAM" id="MobiDB-lite"/>
    </source>
</evidence>
<protein>
    <submittedName>
        <fullName evidence="4">Alpha-L-fucosidase</fullName>
    </submittedName>
</protein>
<dbReference type="NCBIfam" id="TIGR01409">
    <property type="entry name" value="TAT_signal_seq"/>
    <property type="match status" value="1"/>
</dbReference>
<dbReference type="GO" id="GO:0004560">
    <property type="term" value="F:alpha-L-fucosidase activity"/>
    <property type="evidence" value="ECO:0007669"/>
    <property type="project" value="TreeGrafter"/>
</dbReference>
<feature type="region of interest" description="Disordered" evidence="1">
    <location>
        <begin position="339"/>
        <end position="362"/>
    </location>
</feature>
<gene>
    <name evidence="4" type="ORF">LAH08_06061</name>
</gene>
<dbReference type="InterPro" id="IPR027414">
    <property type="entry name" value="GH95_N_dom"/>
</dbReference>
<evidence type="ECO:0000259" key="3">
    <source>
        <dbReference type="Pfam" id="PF14498"/>
    </source>
</evidence>